<proteinExistence type="inferred from homology"/>
<comment type="similarity">
    <text evidence="1">Belongs to the biotin--protein ligase family.</text>
</comment>
<dbReference type="Pfam" id="PF03099">
    <property type="entry name" value="BPL_LplA_LipB"/>
    <property type="match status" value="1"/>
</dbReference>
<evidence type="ECO:0000256" key="1">
    <source>
        <dbReference type="ARBA" id="ARBA00009934"/>
    </source>
</evidence>
<dbReference type="InterPro" id="IPR045864">
    <property type="entry name" value="aa-tRNA-synth_II/BPL/LPL"/>
</dbReference>
<dbReference type="STRING" id="3469.A0A4Y7J452"/>
<protein>
    <recommendedName>
        <fullName evidence="3">BPL/LPL catalytic domain-containing protein</fullName>
    </recommendedName>
</protein>
<evidence type="ECO:0000259" key="3">
    <source>
        <dbReference type="PROSITE" id="PS51733"/>
    </source>
</evidence>
<keyword evidence="5" id="KW-1185">Reference proteome</keyword>
<dbReference type="CDD" id="cd16442">
    <property type="entry name" value="BPL"/>
    <property type="match status" value="1"/>
</dbReference>
<dbReference type="Gene3D" id="3.30.930.10">
    <property type="entry name" value="Bira Bifunctional Protein, Domain 2"/>
    <property type="match status" value="1"/>
</dbReference>
<dbReference type="Proteomes" id="UP000316621">
    <property type="component" value="Chromosome 3"/>
</dbReference>
<dbReference type="InterPro" id="IPR004143">
    <property type="entry name" value="BPL_LPL_catalytic"/>
</dbReference>
<gene>
    <name evidence="4" type="ORF">C5167_013365</name>
</gene>
<dbReference type="GO" id="GO:0004077">
    <property type="term" value="F:biotin--[biotin carboxyl-carrier protein] ligase activity"/>
    <property type="evidence" value="ECO:0007669"/>
    <property type="project" value="InterPro"/>
</dbReference>
<evidence type="ECO:0000313" key="4">
    <source>
        <dbReference type="EMBL" id="RZC54509.1"/>
    </source>
</evidence>
<name>A0A4Y7J452_PAPSO</name>
<dbReference type="Gramene" id="RZC54509">
    <property type="protein sequence ID" value="RZC54509"/>
    <property type="gene ID" value="C5167_013365"/>
</dbReference>
<dbReference type="PROSITE" id="PS51733">
    <property type="entry name" value="BPL_LPL_CATALYTIC"/>
    <property type="match status" value="1"/>
</dbReference>
<evidence type="ECO:0000256" key="2">
    <source>
        <dbReference type="ARBA" id="ARBA00022598"/>
    </source>
</evidence>
<evidence type="ECO:0000313" key="5">
    <source>
        <dbReference type="Proteomes" id="UP000316621"/>
    </source>
</evidence>
<dbReference type="EMBL" id="CM010717">
    <property type="protein sequence ID" value="RZC54509.1"/>
    <property type="molecule type" value="Genomic_DNA"/>
</dbReference>
<dbReference type="InterPro" id="IPR004408">
    <property type="entry name" value="Biotin_CoA_COase_ligase"/>
</dbReference>
<keyword evidence="2" id="KW-0436">Ligase</keyword>
<dbReference type="SUPFAM" id="SSF55681">
    <property type="entry name" value="Class II aaRS and biotin synthetases"/>
    <property type="match status" value="1"/>
</dbReference>
<dbReference type="AlphaFoldDB" id="A0A4Y7J452"/>
<dbReference type="NCBIfam" id="TIGR00121">
    <property type="entry name" value="birA_ligase"/>
    <property type="match status" value="1"/>
</dbReference>
<dbReference type="GO" id="GO:0005737">
    <property type="term" value="C:cytoplasm"/>
    <property type="evidence" value="ECO:0007669"/>
    <property type="project" value="TreeGrafter"/>
</dbReference>
<organism evidence="4 5">
    <name type="scientific">Papaver somniferum</name>
    <name type="common">Opium poppy</name>
    <dbReference type="NCBI Taxonomy" id="3469"/>
    <lineage>
        <taxon>Eukaryota</taxon>
        <taxon>Viridiplantae</taxon>
        <taxon>Streptophyta</taxon>
        <taxon>Embryophyta</taxon>
        <taxon>Tracheophyta</taxon>
        <taxon>Spermatophyta</taxon>
        <taxon>Magnoliopsida</taxon>
        <taxon>Ranunculales</taxon>
        <taxon>Papaveraceae</taxon>
        <taxon>Papaveroideae</taxon>
        <taxon>Papaver</taxon>
    </lineage>
</organism>
<sequence>MQYRLAKRQSHTAEAYSVPPIPSDMMQYTFAEFMPCFCLKKMGMENSPPSSLSPSILVLGGKSSQENEFARSLKDNFKNLTLPIEDSGVSVFLYDSDAEKKTNEVEEETFKIETYMNSLSANRFGRFLIWSPRLSSTQDLIAKNFCELPIGAVCVADIQFKGRGRSRNVWESPAGCLLFSFTLKMDDGRILPLLQYVVSLAVVEALKDVCDAKGFPYLDLKIKWPNDLYLNGLKVGGVLCTSTYSSKKFNVSAGIGLNVNNEKPTTCLNAELRKLTSDACQLERENVLAAFFKRFESFFDTFSNQGFQALEELYYKAWLHSGQRVLIQEEKEGQLLEHAVTIQGLTPPGYLLAIGDDHQFYELHPDGNSLDFFKGLVRRKVQ</sequence>
<dbReference type="OMA" id="GHEENMS"/>
<dbReference type="PANTHER" id="PTHR12835:SF5">
    <property type="entry name" value="BIOTIN--PROTEIN LIGASE"/>
    <property type="match status" value="1"/>
</dbReference>
<accession>A0A4Y7J452</accession>
<feature type="domain" description="BPL/LPL catalytic" evidence="3">
    <location>
        <begin position="113"/>
        <end position="303"/>
    </location>
</feature>
<reference evidence="4 5" key="1">
    <citation type="journal article" date="2018" name="Science">
        <title>The opium poppy genome and morphinan production.</title>
        <authorList>
            <person name="Guo L."/>
            <person name="Winzer T."/>
            <person name="Yang X."/>
            <person name="Li Y."/>
            <person name="Ning Z."/>
            <person name="He Z."/>
            <person name="Teodor R."/>
            <person name="Lu Y."/>
            <person name="Bowser T.A."/>
            <person name="Graham I.A."/>
            <person name="Ye K."/>
        </authorList>
    </citation>
    <scope>NUCLEOTIDE SEQUENCE [LARGE SCALE GENOMIC DNA]</scope>
    <source>
        <strain evidence="5">cv. HN1</strain>
        <tissue evidence="4">Leaves</tissue>
    </source>
</reference>
<dbReference type="PANTHER" id="PTHR12835">
    <property type="entry name" value="BIOTIN PROTEIN LIGASE"/>
    <property type="match status" value="1"/>
</dbReference>